<evidence type="ECO:0000259" key="2">
    <source>
        <dbReference type="SMART" id="SM01007"/>
    </source>
</evidence>
<organism evidence="3 4">
    <name type="scientific">Imshaugia aleurites</name>
    <dbReference type="NCBI Taxonomy" id="172621"/>
    <lineage>
        <taxon>Eukaryota</taxon>
        <taxon>Fungi</taxon>
        <taxon>Dikarya</taxon>
        <taxon>Ascomycota</taxon>
        <taxon>Pezizomycotina</taxon>
        <taxon>Lecanoromycetes</taxon>
        <taxon>OSLEUM clade</taxon>
        <taxon>Lecanoromycetidae</taxon>
        <taxon>Lecanorales</taxon>
        <taxon>Lecanorineae</taxon>
        <taxon>Parmeliaceae</taxon>
        <taxon>Imshaugia</taxon>
    </lineage>
</organism>
<gene>
    <name evidence="3" type="ORF">IMSHALPRED_000394</name>
</gene>
<dbReference type="Gene3D" id="3.40.225.10">
    <property type="entry name" value="Class II aldolase/adducin N-terminal domain"/>
    <property type="match status" value="1"/>
</dbReference>
<accession>A0A8H3F1K6</accession>
<name>A0A8H3F1K6_9LECA</name>
<dbReference type="FunFam" id="3.40.225.10:FF:000009">
    <property type="entry name" value="Class II aldolase/adducin N-terminal"/>
    <property type="match status" value="1"/>
</dbReference>
<dbReference type="AlphaFoldDB" id="A0A8H3F1K6"/>
<dbReference type="GO" id="GO:0051015">
    <property type="term" value="F:actin filament binding"/>
    <property type="evidence" value="ECO:0007669"/>
    <property type="project" value="TreeGrafter"/>
</dbReference>
<dbReference type="NCBIfam" id="NF004855">
    <property type="entry name" value="PRK06208.1"/>
    <property type="match status" value="1"/>
</dbReference>
<evidence type="ECO:0000313" key="3">
    <source>
        <dbReference type="EMBL" id="CAF9912711.1"/>
    </source>
</evidence>
<feature type="region of interest" description="Disordered" evidence="1">
    <location>
        <begin position="1"/>
        <end position="32"/>
    </location>
</feature>
<dbReference type="InterPro" id="IPR001303">
    <property type="entry name" value="Aldolase_II/adducin_N"/>
</dbReference>
<reference evidence="3" key="1">
    <citation type="submission" date="2021-03" db="EMBL/GenBank/DDBJ databases">
        <authorList>
            <person name="Tagirdzhanova G."/>
        </authorList>
    </citation>
    <scope>NUCLEOTIDE SEQUENCE</scope>
</reference>
<dbReference type="EMBL" id="CAJPDT010000010">
    <property type="protein sequence ID" value="CAF9912711.1"/>
    <property type="molecule type" value="Genomic_DNA"/>
</dbReference>
<dbReference type="SMART" id="SM01007">
    <property type="entry name" value="Aldolase_II"/>
    <property type="match status" value="1"/>
</dbReference>
<dbReference type="SUPFAM" id="SSF53639">
    <property type="entry name" value="AraD/HMP-PK domain-like"/>
    <property type="match status" value="1"/>
</dbReference>
<dbReference type="Proteomes" id="UP000664534">
    <property type="component" value="Unassembled WGS sequence"/>
</dbReference>
<dbReference type="InterPro" id="IPR051017">
    <property type="entry name" value="Aldolase-II_Adducin_sf"/>
</dbReference>
<dbReference type="PANTHER" id="PTHR10672:SF25">
    <property type="entry name" value="MEIOTICALLY UP-REGULATED GENE 14 PROTEIN"/>
    <property type="match status" value="1"/>
</dbReference>
<evidence type="ECO:0000256" key="1">
    <source>
        <dbReference type="SAM" id="MobiDB-lite"/>
    </source>
</evidence>
<keyword evidence="4" id="KW-1185">Reference proteome</keyword>
<dbReference type="InterPro" id="IPR036409">
    <property type="entry name" value="Aldolase_II/adducin_N_sf"/>
</dbReference>
<feature type="domain" description="Class II aldolase/adducin N-terminal" evidence="2">
    <location>
        <begin position="51"/>
        <end position="235"/>
    </location>
</feature>
<evidence type="ECO:0000313" key="4">
    <source>
        <dbReference type="Proteomes" id="UP000664534"/>
    </source>
</evidence>
<dbReference type="Pfam" id="PF00596">
    <property type="entry name" value="Aldolase_II"/>
    <property type="match status" value="1"/>
</dbReference>
<protein>
    <recommendedName>
        <fullName evidence="2">Class II aldolase/adducin N-terminal domain-containing protein</fullName>
    </recommendedName>
</protein>
<comment type="caution">
    <text evidence="3">The sequence shown here is derived from an EMBL/GenBank/DDBJ whole genome shotgun (WGS) entry which is preliminary data.</text>
</comment>
<dbReference type="PANTHER" id="PTHR10672">
    <property type="entry name" value="ADDUCIN"/>
    <property type="match status" value="1"/>
</dbReference>
<dbReference type="GO" id="GO:0005856">
    <property type="term" value="C:cytoskeleton"/>
    <property type="evidence" value="ECO:0007669"/>
    <property type="project" value="TreeGrafter"/>
</dbReference>
<dbReference type="OrthoDB" id="3238794at2759"/>
<proteinExistence type="predicted"/>
<sequence length="289" mass="31614">MAPIATFDNRPNAPSTKGAEPTPLEAISHGPTLPGIPSFDNLEDKRQWIREHMAGVFRVFARLGYTEGMSGHISVLDPIQTDAMWMNPLGVHFGMLKASDMILVNYHNGEVIGGNKNRPVNAAGVLIHSAIHKARPDVHAICHAHSVHGVSYSTFAKPLEMLNQDVCNIFGVQGVYSQYGGIVFGEEEGVKMAQALGPRGKGLILMNHGLLTVGQTCDEAGYLFRLMEKSCKIQLEVDAAAANNLKKHIISDEEAAYNFKMASESEILYCEFQPELEYEEFLSGPGFKA</sequence>